<dbReference type="EMBL" id="JAIWYP010000011">
    <property type="protein sequence ID" value="KAH3736386.1"/>
    <property type="molecule type" value="Genomic_DNA"/>
</dbReference>
<accession>A0A9D4D1V7</accession>
<sequence length="130" mass="14170">MDQRSSEHIGCYSISASNVSQLSVEGRSPDLMDSYTTRLEAVRKCSEYEAVHGYPVFGIYDGGMCLTTPYSPGAVYGLPGLLGVSSRCGYSRVGGSNSASVHTFENKVYHLTRFMYAHRFELKAVLAVPA</sequence>
<dbReference type="AlphaFoldDB" id="A0A9D4D1V7"/>
<evidence type="ECO:0000313" key="1">
    <source>
        <dbReference type="EMBL" id="KAH3736386.1"/>
    </source>
</evidence>
<reference evidence="1" key="1">
    <citation type="journal article" date="2019" name="bioRxiv">
        <title>The Genome of the Zebra Mussel, Dreissena polymorpha: A Resource for Invasive Species Research.</title>
        <authorList>
            <person name="McCartney M.A."/>
            <person name="Auch B."/>
            <person name="Kono T."/>
            <person name="Mallez S."/>
            <person name="Zhang Y."/>
            <person name="Obille A."/>
            <person name="Becker A."/>
            <person name="Abrahante J.E."/>
            <person name="Garbe J."/>
            <person name="Badalamenti J.P."/>
            <person name="Herman A."/>
            <person name="Mangelson H."/>
            <person name="Liachko I."/>
            <person name="Sullivan S."/>
            <person name="Sone E.D."/>
            <person name="Koren S."/>
            <person name="Silverstein K.A.T."/>
            <person name="Beckman K.B."/>
            <person name="Gohl D.M."/>
        </authorList>
    </citation>
    <scope>NUCLEOTIDE SEQUENCE</scope>
    <source>
        <strain evidence="1">Duluth1</strain>
        <tissue evidence="1">Whole animal</tissue>
    </source>
</reference>
<gene>
    <name evidence="1" type="ORF">DPMN_042949</name>
</gene>
<evidence type="ECO:0000313" key="2">
    <source>
        <dbReference type="Proteomes" id="UP000828390"/>
    </source>
</evidence>
<reference evidence="1" key="2">
    <citation type="submission" date="2020-11" db="EMBL/GenBank/DDBJ databases">
        <authorList>
            <person name="McCartney M.A."/>
            <person name="Auch B."/>
            <person name="Kono T."/>
            <person name="Mallez S."/>
            <person name="Becker A."/>
            <person name="Gohl D.M."/>
            <person name="Silverstein K.A.T."/>
            <person name="Koren S."/>
            <person name="Bechman K.B."/>
            <person name="Herman A."/>
            <person name="Abrahante J.E."/>
            <person name="Garbe J."/>
        </authorList>
    </citation>
    <scope>NUCLEOTIDE SEQUENCE</scope>
    <source>
        <strain evidence="1">Duluth1</strain>
        <tissue evidence="1">Whole animal</tissue>
    </source>
</reference>
<organism evidence="1 2">
    <name type="scientific">Dreissena polymorpha</name>
    <name type="common">Zebra mussel</name>
    <name type="synonym">Mytilus polymorpha</name>
    <dbReference type="NCBI Taxonomy" id="45954"/>
    <lineage>
        <taxon>Eukaryota</taxon>
        <taxon>Metazoa</taxon>
        <taxon>Spiralia</taxon>
        <taxon>Lophotrochozoa</taxon>
        <taxon>Mollusca</taxon>
        <taxon>Bivalvia</taxon>
        <taxon>Autobranchia</taxon>
        <taxon>Heteroconchia</taxon>
        <taxon>Euheterodonta</taxon>
        <taxon>Imparidentia</taxon>
        <taxon>Neoheterodontei</taxon>
        <taxon>Myida</taxon>
        <taxon>Dreissenoidea</taxon>
        <taxon>Dreissenidae</taxon>
        <taxon>Dreissena</taxon>
    </lineage>
</organism>
<protein>
    <submittedName>
        <fullName evidence="1">Uncharacterized protein</fullName>
    </submittedName>
</protein>
<comment type="caution">
    <text evidence="1">The sequence shown here is derived from an EMBL/GenBank/DDBJ whole genome shotgun (WGS) entry which is preliminary data.</text>
</comment>
<keyword evidence="2" id="KW-1185">Reference proteome</keyword>
<dbReference type="Proteomes" id="UP000828390">
    <property type="component" value="Unassembled WGS sequence"/>
</dbReference>
<proteinExistence type="predicted"/>
<name>A0A9D4D1V7_DREPO</name>